<protein>
    <recommendedName>
        <fullName evidence="3">HEAT repeat domain-containing protein</fullName>
    </recommendedName>
</protein>
<sequence>MDSSRGSTKLYGSCFYSDNFLLWKGMTESREYDSEKDLQAWNIWVEKSRGKIDSLVQALQSEPVEDVIEAYRYSRQIGNVEDPFLKQQSVLLGLALSDLPKTDVERAREIFTAQAESPVSFDRQHAAIFLFQLAESGDRGHIKPYLERLLRDSDMTVRQRAHEYLEDNYLYLLNESSQRPEDLGADAVFTPDEVAWLHHVFLQAEAGHGLYDPQQEAFVRIMGHVKDPEGGQQAS</sequence>
<name>A0A5C4J777_9ACTN</name>
<keyword evidence="2" id="KW-1185">Reference proteome</keyword>
<evidence type="ECO:0000313" key="2">
    <source>
        <dbReference type="Proteomes" id="UP000309174"/>
    </source>
</evidence>
<dbReference type="Proteomes" id="UP000309174">
    <property type="component" value="Unassembled WGS sequence"/>
</dbReference>
<evidence type="ECO:0008006" key="3">
    <source>
        <dbReference type="Google" id="ProtNLM"/>
    </source>
</evidence>
<dbReference type="EMBL" id="VCKW01000191">
    <property type="protein sequence ID" value="TMQ91746.1"/>
    <property type="molecule type" value="Genomic_DNA"/>
</dbReference>
<comment type="caution">
    <text evidence="1">The sequence shown here is derived from an EMBL/GenBank/DDBJ whole genome shotgun (WGS) entry which is preliminary data.</text>
</comment>
<dbReference type="SUPFAM" id="SSF48371">
    <property type="entry name" value="ARM repeat"/>
    <property type="match status" value="1"/>
</dbReference>
<reference evidence="1 2" key="1">
    <citation type="submission" date="2019-05" db="EMBL/GenBank/DDBJ databases">
        <title>Draft genome sequence of Actinomadura sp. 14C53.</title>
        <authorList>
            <person name="Saricaoglu S."/>
            <person name="Isik K."/>
        </authorList>
    </citation>
    <scope>NUCLEOTIDE SEQUENCE [LARGE SCALE GENOMIC DNA]</scope>
    <source>
        <strain evidence="1 2">14C53</strain>
    </source>
</reference>
<evidence type="ECO:0000313" key="1">
    <source>
        <dbReference type="EMBL" id="TMQ91746.1"/>
    </source>
</evidence>
<gene>
    <name evidence="1" type="ORF">ETD83_29535</name>
</gene>
<dbReference type="RefSeq" id="WP_138648487.1">
    <property type="nucleotide sequence ID" value="NZ_VCKW01000191.1"/>
</dbReference>
<organism evidence="1 2">
    <name type="scientific">Actinomadura soli</name>
    <dbReference type="NCBI Taxonomy" id="2508997"/>
    <lineage>
        <taxon>Bacteria</taxon>
        <taxon>Bacillati</taxon>
        <taxon>Actinomycetota</taxon>
        <taxon>Actinomycetes</taxon>
        <taxon>Streptosporangiales</taxon>
        <taxon>Thermomonosporaceae</taxon>
        <taxon>Actinomadura</taxon>
    </lineage>
</organism>
<dbReference type="InterPro" id="IPR016024">
    <property type="entry name" value="ARM-type_fold"/>
</dbReference>
<proteinExistence type="predicted"/>
<accession>A0A5C4J777</accession>
<dbReference type="AlphaFoldDB" id="A0A5C4J777"/>